<feature type="domain" description="Sulfotransferase" evidence="3">
    <location>
        <begin position="47"/>
        <end position="280"/>
    </location>
</feature>
<dbReference type="PANTHER" id="PTHR11783">
    <property type="entry name" value="SULFOTRANSFERASE SULT"/>
    <property type="match status" value="1"/>
</dbReference>
<comment type="similarity">
    <text evidence="1">Belongs to the sulfotransferase 1 family.</text>
</comment>
<dbReference type="EMBL" id="PZQS01000002">
    <property type="protein sequence ID" value="PVD36265.1"/>
    <property type="molecule type" value="Genomic_DNA"/>
</dbReference>
<dbReference type="SUPFAM" id="SSF52540">
    <property type="entry name" value="P-loop containing nucleoside triphosphate hydrolases"/>
    <property type="match status" value="1"/>
</dbReference>
<comment type="caution">
    <text evidence="4">The sequence shown here is derived from an EMBL/GenBank/DDBJ whole genome shotgun (WGS) entry which is preliminary data.</text>
</comment>
<name>A0A2T7PS70_POMCA</name>
<organism evidence="4 5">
    <name type="scientific">Pomacea canaliculata</name>
    <name type="common">Golden apple snail</name>
    <dbReference type="NCBI Taxonomy" id="400727"/>
    <lineage>
        <taxon>Eukaryota</taxon>
        <taxon>Metazoa</taxon>
        <taxon>Spiralia</taxon>
        <taxon>Lophotrochozoa</taxon>
        <taxon>Mollusca</taxon>
        <taxon>Gastropoda</taxon>
        <taxon>Caenogastropoda</taxon>
        <taxon>Architaenioglossa</taxon>
        <taxon>Ampullarioidea</taxon>
        <taxon>Ampullariidae</taxon>
        <taxon>Pomacea</taxon>
    </lineage>
</organism>
<sequence>MPVIHAIDSGGNTMKALYVEGCFFPFFPFTKDPKRHLSNIRNLPIRDDDLLLWGYPRTGCHWLWEMICMLSKGSVQYDANTKENYMLDFMTPEMLEAMPSPRTLNSHFYFHHLPAQTKEKKIKFVVLHRDPKDTVVSYYSFMKGFAELFDYNGTFSHFLELFLEGTLPYGSFIDFEQHIMQTLEDNPDIPVLHVFYEDLLKNCAEELLKVQRFLGYAADEKLCSGIAAACEFKKLKQVIVDRPDPLRGDHKEGFEGVCRKGVIGDWKNFFSKEEEAAFNEPTLVEKCL</sequence>
<protein>
    <recommendedName>
        <fullName evidence="3">Sulfotransferase domain-containing protein</fullName>
    </recommendedName>
</protein>
<gene>
    <name evidence="4" type="ORF">C0Q70_03243</name>
</gene>
<keyword evidence="2" id="KW-0808">Transferase</keyword>
<evidence type="ECO:0000256" key="2">
    <source>
        <dbReference type="ARBA" id="ARBA00022679"/>
    </source>
</evidence>
<dbReference type="InterPro" id="IPR027417">
    <property type="entry name" value="P-loop_NTPase"/>
</dbReference>
<dbReference type="Pfam" id="PF00685">
    <property type="entry name" value="Sulfotransfer_1"/>
    <property type="match status" value="1"/>
</dbReference>
<proteinExistence type="inferred from homology"/>
<evidence type="ECO:0000256" key="1">
    <source>
        <dbReference type="ARBA" id="ARBA00005771"/>
    </source>
</evidence>
<evidence type="ECO:0000313" key="5">
    <source>
        <dbReference type="Proteomes" id="UP000245119"/>
    </source>
</evidence>
<accession>A0A2T7PS70</accession>
<dbReference type="Gene3D" id="3.40.50.300">
    <property type="entry name" value="P-loop containing nucleotide triphosphate hydrolases"/>
    <property type="match status" value="1"/>
</dbReference>
<reference evidence="4 5" key="1">
    <citation type="submission" date="2018-04" db="EMBL/GenBank/DDBJ databases">
        <title>The genome of golden apple snail Pomacea canaliculata provides insight into stress tolerance and invasive adaptation.</title>
        <authorList>
            <person name="Liu C."/>
            <person name="Liu B."/>
            <person name="Ren Y."/>
            <person name="Zhang Y."/>
            <person name="Wang H."/>
            <person name="Li S."/>
            <person name="Jiang F."/>
            <person name="Yin L."/>
            <person name="Zhang G."/>
            <person name="Qian W."/>
            <person name="Fan W."/>
        </authorList>
    </citation>
    <scope>NUCLEOTIDE SEQUENCE [LARGE SCALE GENOMIC DNA]</scope>
    <source>
        <strain evidence="4">SZHN2017</strain>
        <tissue evidence="4">Muscle</tissue>
    </source>
</reference>
<dbReference type="Proteomes" id="UP000245119">
    <property type="component" value="Linkage Group LG2"/>
</dbReference>
<dbReference type="AlphaFoldDB" id="A0A2T7PS70"/>
<evidence type="ECO:0000313" key="4">
    <source>
        <dbReference type="EMBL" id="PVD36265.1"/>
    </source>
</evidence>
<dbReference type="OrthoDB" id="6341251at2759"/>
<dbReference type="GO" id="GO:0008146">
    <property type="term" value="F:sulfotransferase activity"/>
    <property type="evidence" value="ECO:0007669"/>
    <property type="project" value="InterPro"/>
</dbReference>
<keyword evidence="5" id="KW-1185">Reference proteome</keyword>
<dbReference type="InterPro" id="IPR000863">
    <property type="entry name" value="Sulfotransferase_dom"/>
</dbReference>
<evidence type="ECO:0000259" key="3">
    <source>
        <dbReference type="Pfam" id="PF00685"/>
    </source>
</evidence>